<reference evidence="1 2" key="1">
    <citation type="submission" date="2024-07" db="EMBL/GenBank/DDBJ databases">
        <authorList>
            <person name="Thanompreechachai J."/>
            <person name="Duangmal K."/>
        </authorList>
    </citation>
    <scope>NUCLEOTIDE SEQUENCE [LARGE SCALE GENOMIC DNA]</scope>
    <source>
        <strain evidence="1 2">LSe6-4</strain>
    </source>
</reference>
<evidence type="ECO:0000313" key="1">
    <source>
        <dbReference type="EMBL" id="MEZ0165739.1"/>
    </source>
</evidence>
<evidence type="ECO:0000313" key="2">
    <source>
        <dbReference type="Proteomes" id="UP001565927"/>
    </source>
</evidence>
<sequence length="159" mass="16759">MVALFIVGLFAYAVVDDPTDPDEVLGVASALLFGVFRAAVAPRVRIRGSRVVVVQPWAVVVVEQSHYVGVHEDGGGLTLDVVGREVDVFAFSGSLLASLLGDPPKRRLVRALGQWSRGGNDGPVDAGGEPRPGVWPVVRQCLVFLGGGQVLALLVPVVR</sequence>
<keyword evidence="2" id="KW-1185">Reference proteome</keyword>
<proteinExistence type="predicted"/>
<dbReference type="EMBL" id="JBGFTU010000014">
    <property type="protein sequence ID" value="MEZ0165739.1"/>
    <property type="molecule type" value="Genomic_DNA"/>
</dbReference>
<comment type="caution">
    <text evidence="1">The sequence shown here is derived from an EMBL/GenBank/DDBJ whole genome shotgun (WGS) entry which is preliminary data.</text>
</comment>
<name>A0ABV4H3T7_9ACTN</name>
<protein>
    <recommendedName>
        <fullName evidence="3">PH domain-containing protein</fullName>
    </recommendedName>
</protein>
<dbReference type="Proteomes" id="UP001565927">
    <property type="component" value="Unassembled WGS sequence"/>
</dbReference>
<evidence type="ECO:0008006" key="3">
    <source>
        <dbReference type="Google" id="ProtNLM"/>
    </source>
</evidence>
<organism evidence="1 2">
    <name type="scientific">Kineococcus halophytocola</name>
    <dbReference type="NCBI Taxonomy" id="3234027"/>
    <lineage>
        <taxon>Bacteria</taxon>
        <taxon>Bacillati</taxon>
        <taxon>Actinomycetota</taxon>
        <taxon>Actinomycetes</taxon>
        <taxon>Kineosporiales</taxon>
        <taxon>Kineosporiaceae</taxon>
        <taxon>Kineococcus</taxon>
    </lineage>
</organism>
<gene>
    <name evidence="1" type="ORF">AB2L27_13340</name>
</gene>
<dbReference type="RefSeq" id="WP_370441963.1">
    <property type="nucleotide sequence ID" value="NZ_JBGFTU010000014.1"/>
</dbReference>
<accession>A0ABV4H3T7</accession>